<dbReference type="SUPFAM" id="SSF81301">
    <property type="entry name" value="Nucleotidyltransferase"/>
    <property type="match status" value="1"/>
</dbReference>
<dbReference type="EMBL" id="MGDF01000076">
    <property type="protein sequence ID" value="OGL45845.1"/>
    <property type="molecule type" value="Genomic_DNA"/>
</dbReference>
<dbReference type="InterPro" id="IPR043519">
    <property type="entry name" value="NT_sf"/>
</dbReference>
<dbReference type="InterPro" id="IPR041633">
    <property type="entry name" value="Polbeta"/>
</dbReference>
<evidence type="ECO:0000313" key="3">
    <source>
        <dbReference type="Proteomes" id="UP000178435"/>
    </source>
</evidence>
<feature type="domain" description="Polymerase beta nucleotidyltransferase" evidence="1">
    <location>
        <begin position="20"/>
        <end position="97"/>
    </location>
</feature>
<gene>
    <name evidence="2" type="ORF">A2149_08430</name>
</gene>
<dbReference type="InterPro" id="IPR052548">
    <property type="entry name" value="Type_VII_TA_antitoxin"/>
</dbReference>
<accession>A0A1F7RWA3</accession>
<organism evidence="2 3">
    <name type="scientific">Candidatus Schekmanbacteria bacterium RBG_16_38_11</name>
    <dbReference type="NCBI Taxonomy" id="1817880"/>
    <lineage>
        <taxon>Bacteria</taxon>
        <taxon>Candidatus Schekmaniibacteriota</taxon>
    </lineage>
</organism>
<reference evidence="2 3" key="1">
    <citation type="journal article" date="2016" name="Nat. Commun.">
        <title>Thousands of microbial genomes shed light on interconnected biogeochemical processes in an aquifer system.</title>
        <authorList>
            <person name="Anantharaman K."/>
            <person name="Brown C.T."/>
            <person name="Hug L.A."/>
            <person name="Sharon I."/>
            <person name="Castelle C.J."/>
            <person name="Probst A.J."/>
            <person name="Thomas B.C."/>
            <person name="Singh A."/>
            <person name="Wilkins M.J."/>
            <person name="Karaoz U."/>
            <person name="Brodie E.L."/>
            <person name="Williams K.H."/>
            <person name="Hubbard S.S."/>
            <person name="Banfield J.F."/>
        </authorList>
    </citation>
    <scope>NUCLEOTIDE SEQUENCE [LARGE SCALE GENOMIC DNA]</scope>
</reference>
<proteinExistence type="predicted"/>
<evidence type="ECO:0000313" key="2">
    <source>
        <dbReference type="EMBL" id="OGL45845.1"/>
    </source>
</evidence>
<dbReference type="PANTHER" id="PTHR33933:SF3">
    <property type="entry name" value="PROTEIN ADENYLYLTRANSFERASE MJ0604-RELATED"/>
    <property type="match status" value="1"/>
</dbReference>
<dbReference type="Gene3D" id="3.30.460.10">
    <property type="entry name" value="Beta Polymerase, domain 2"/>
    <property type="match status" value="1"/>
</dbReference>
<name>A0A1F7RWA3_9BACT</name>
<evidence type="ECO:0000259" key="1">
    <source>
        <dbReference type="Pfam" id="PF18765"/>
    </source>
</evidence>
<dbReference type="PANTHER" id="PTHR33933">
    <property type="entry name" value="NUCLEOTIDYLTRANSFERASE"/>
    <property type="match status" value="1"/>
</dbReference>
<sequence length="111" mass="12683">MKTPAFKKSEKEKIKRGIIKTLDEIGIKVNSIILFGSRAREKAAKYSDYDFLIITDKTFTVHEKIKISKKIRTHLSDFPIDVIIKSKSEIETVKNQIGTVAREALKEGVYI</sequence>
<dbReference type="CDD" id="cd05403">
    <property type="entry name" value="NT_KNTase_like"/>
    <property type="match status" value="1"/>
</dbReference>
<dbReference type="Pfam" id="PF18765">
    <property type="entry name" value="Polbeta"/>
    <property type="match status" value="1"/>
</dbReference>
<comment type="caution">
    <text evidence="2">The sequence shown here is derived from an EMBL/GenBank/DDBJ whole genome shotgun (WGS) entry which is preliminary data.</text>
</comment>
<dbReference type="Proteomes" id="UP000178435">
    <property type="component" value="Unassembled WGS sequence"/>
</dbReference>
<protein>
    <recommendedName>
        <fullName evidence="1">Polymerase beta nucleotidyltransferase domain-containing protein</fullName>
    </recommendedName>
</protein>
<dbReference type="AlphaFoldDB" id="A0A1F7RWA3"/>